<dbReference type="EMBL" id="JACHHF010000001">
    <property type="protein sequence ID" value="MBB5175361.1"/>
    <property type="molecule type" value="Genomic_DNA"/>
</dbReference>
<keyword evidence="3" id="KW-1185">Reference proteome</keyword>
<evidence type="ECO:0000313" key="3">
    <source>
        <dbReference type="Proteomes" id="UP000579136"/>
    </source>
</evidence>
<evidence type="ECO:0000256" key="1">
    <source>
        <dbReference type="SAM" id="Phobius"/>
    </source>
</evidence>
<evidence type="ECO:0000313" key="2">
    <source>
        <dbReference type="EMBL" id="MBB5175361.1"/>
    </source>
</evidence>
<feature type="transmembrane region" description="Helical" evidence="1">
    <location>
        <begin position="6"/>
        <end position="25"/>
    </location>
</feature>
<keyword evidence="1" id="KW-0812">Transmembrane</keyword>
<reference evidence="2 3" key="1">
    <citation type="submission" date="2020-08" db="EMBL/GenBank/DDBJ databases">
        <title>Genomic Encyclopedia of Type Strains, Phase IV (KMG-IV): sequencing the most valuable type-strain genomes for metagenomic binning, comparative biology and taxonomic classification.</title>
        <authorList>
            <person name="Goeker M."/>
        </authorList>
    </citation>
    <scope>NUCLEOTIDE SEQUENCE [LARGE SCALE GENOMIC DNA]</scope>
    <source>
        <strain evidence="2 3">DSM 19163</strain>
    </source>
</reference>
<dbReference type="Proteomes" id="UP000579136">
    <property type="component" value="Unassembled WGS sequence"/>
</dbReference>
<keyword evidence="1" id="KW-1133">Transmembrane helix</keyword>
<dbReference type="Pfam" id="PF09512">
    <property type="entry name" value="ThiW"/>
    <property type="match status" value="1"/>
</dbReference>
<proteinExistence type="predicted"/>
<feature type="transmembrane region" description="Helical" evidence="1">
    <location>
        <begin position="122"/>
        <end position="146"/>
    </location>
</feature>
<dbReference type="RefSeq" id="WP_183672789.1">
    <property type="nucleotide sequence ID" value="NZ_CBCRYX010000003.1"/>
</dbReference>
<comment type="caution">
    <text evidence="2">The sequence shown here is derived from an EMBL/GenBank/DDBJ whole genome shotgun (WGS) entry which is preliminary data.</text>
</comment>
<keyword evidence="1" id="KW-0472">Membrane</keyword>
<dbReference type="Gene3D" id="1.10.1760.20">
    <property type="match status" value="1"/>
</dbReference>
<feature type="transmembrane region" description="Helical" evidence="1">
    <location>
        <begin position="97"/>
        <end position="116"/>
    </location>
</feature>
<name>A0A9Q2HF14_9STAP</name>
<sequence length="175" mass="19025">MSTKKLTILAVCIALNTVLSSIIRIEGMAPMSTVFNIIFATFGTFYVTLIALVTAILRMIIFGIPPLALTGAVFGAILAGIGYKLSKSIFGAWFGEFVGTGIIGSIISVPVMKIFMDLDSNAVWFLYTPRFVGATIIGGIIAVVIYSSLKNSRAFKNIQEIFDKEHDHNSTYRKS</sequence>
<dbReference type="PIRSF" id="PIRSF024534">
    <property type="entry name" value="ThiW"/>
    <property type="match status" value="1"/>
</dbReference>
<dbReference type="AlphaFoldDB" id="A0A9Q2HF14"/>
<feature type="transmembrane region" description="Helical" evidence="1">
    <location>
        <begin position="67"/>
        <end position="85"/>
    </location>
</feature>
<protein>
    <submittedName>
        <fullName evidence="2">Energy coupling factor transporter S component ThiW</fullName>
    </submittedName>
</protein>
<dbReference type="InterPro" id="IPR012652">
    <property type="entry name" value="ThiW"/>
</dbReference>
<organism evidence="2 3">
    <name type="scientific">Nosocomiicoccus ampullae</name>
    <dbReference type="NCBI Taxonomy" id="489910"/>
    <lineage>
        <taxon>Bacteria</taxon>
        <taxon>Bacillati</taxon>
        <taxon>Bacillota</taxon>
        <taxon>Bacilli</taxon>
        <taxon>Bacillales</taxon>
        <taxon>Staphylococcaceae</taxon>
        <taxon>Nosocomiicoccus</taxon>
    </lineage>
</organism>
<feature type="transmembrane region" description="Helical" evidence="1">
    <location>
        <begin position="37"/>
        <end position="61"/>
    </location>
</feature>
<dbReference type="NCBIfam" id="TIGR02359">
    <property type="entry name" value="thiW"/>
    <property type="match status" value="1"/>
</dbReference>
<accession>A0A9Q2HF14</accession>
<gene>
    <name evidence="2" type="ORF">HNQ45_000219</name>
</gene>